<evidence type="ECO:0000313" key="2">
    <source>
        <dbReference type="EMBL" id="CAZ96768.1"/>
    </source>
</evidence>
<dbReference type="InterPro" id="IPR013320">
    <property type="entry name" value="ConA-like_dom_sf"/>
</dbReference>
<accession>G0L680</accession>
<keyword evidence="3" id="KW-1185">Reference proteome</keyword>
<dbReference type="GO" id="GO:0005975">
    <property type="term" value="P:carbohydrate metabolic process"/>
    <property type="evidence" value="ECO:0007669"/>
    <property type="project" value="UniProtKB-ARBA"/>
</dbReference>
<dbReference type="EMBL" id="FP476056">
    <property type="protein sequence ID" value="CAZ96768.1"/>
    <property type="molecule type" value="Genomic_DNA"/>
</dbReference>
<dbReference type="EC" id="4.2.2.3" evidence="2"/>
<dbReference type="PATRIC" id="fig|63186.3.peg.2579"/>
<dbReference type="SUPFAM" id="SSF49899">
    <property type="entry name" value="Concanavalin A-like lectins/glucanases"/>
    <property type="match status" value="1"/>
</dbReference>
<sequence length="307" mass="35134">MQFLSNFFRACYLSLVLVSAGNCQDSNDLAVAANHQDGPYANSDTPETESVDIKKYKLPKIDLSHWKLTLPVGKPTEVEPPEILEYATNEVVRPYFYNDSTDGSLVFYAFPNSTTANTKYSRSELREQMVPGDNNVNWTFEQGGRMKGTLAVDEITKDSDGKYHRTIIMQIHGRLTNEQKELIGAKDNNAPPILKIYWDKGYVRVKTKVLKNKSASDQEILHEEAWGDDEGYTFPDYVGFKKFKLEVKVSKGKLVVIMNNTEYAVYDDVNIKRWGIFENYFKAGNYFQSKDEGSYAKVKFYDLEVIH</sequence>
<dbReference type="AlphaFoldDB" id="G0L680"/>
<proteinExistence type="predicted"/>
<dbReference type="Pfam" id="PF08787">
    <property type="entry name" value="Alginate_lyase2"/>
    <property type="match status" value="1"/>
</dbReference>
<dbReference type="SMR" id="G0L680"/>
<name>G0L680_ZOBGA</name>
<dbReference type="GO" id="GO:0004553">
    <property type="term" value="F:hydrolase activity, hydrolyzing O-glycosyl compounds"/>
    <property type="evidence" value="ECO:0007669"/>
    <property type="project" value="UniProtKB-ARBA"/>
</dbReference>
<reference evidence="3" key="1">
    <citation type="submission" date="2009-07" db="EMBL/GenBank/DDBJ databases">
        <title>Complete genome sequence of Zobellia galactanivorans Dsij.</title>
        <authorList>
            <consortium name="Genoscope - CEA"/>
        </authorList>
    </citation>
    <scope>NUCLEOTIDE SEQUENCE [LARGE SCALE GENOMIC DNA]</scope>
    <source>
        <strain evidence="3">DSM 12802 / CCUG 47099 / CIP 106680 / NCIMB 13871 / Dsij</strain>
    </source>
</reference>
<reference evidence="2 3" key="2">
    <citation type="journal article" date="2012" name="Environ. Microbiol.">
        <title>Characterization of the first alginolytic operons in a marine bacterium: from their emergence in marine Flavobacteriia to their independent transfers to marine Proteobacteria and human gut Bacteroides.</title>
        <authorList>
            <person name="Thomas F."/>
            <person name="Barbeyron T."/>
            <person name="Tonon T."/>
            <person name="Genicot S."/>
            <person name="Czjzek M."/>
            <person name="Michel G."/>
        </authorList>
    </citation>
    <scope>NUCLEOTIDE SEQUENCE [LARGE SCALE GENOMIC DNA]</scope>
    <source>
        <strain evidence="3">DSM 12802 / CCUG 47099 / CIP 106680 / NCIMB 13871 / Dsij</strain>
    </source>
</reference>
<gene>
    <name evidence="2" type="primary">alyA2</name>
    <name evidence="2" type="ordered locus">zobellia_2618</name>
</gene>
<feature type="domain" description="Alginate lyase 2" evidence="1">
    <location>
        <begin position="61"/>
        <end position="307"/>
    </location>
</feature>
<dbReference type="Gene3D" id="2.60.120.200">
    <property type="match status" value="1"/>
</dbReference>
<dbReference type="HOGENOM" id="CLU_076063_0_0_10"/>
<protein>
    <submittedName>
        <fullName evidence="2">Alginate lyase, family PL7</fullName>
        <ecNumber evidence="2">4.2.2.3</ecNumber>
    </submittedName>
</protein>
<organism evidence="2 3">
    <name type="scientific">Zobellia galactanivorans (strain DSM 12802 / CCUG 47099 / CIP 106680 / NCIMB 13871 / Dsij)</name>
    <dbReference type="NCBI Taxonomy" id="63186"/>
    <lineage>
        <taxon>Bacteria</taxon>
        <taxon>Pseudomonadati</taxon>
        <taxon>Bacteroidota</taxon>
        <taxon>Flavobacteriia</taxon>
        <taxon>Flavobacteriales</taxon>
        <taxon>Flavobacteriaceae</taxon>
        <taxon>Zobellia</taxon>
    </lineage>
</organism>
<dbReference type="InterPro" id="IPR014895">
    <property type="entry name" value="Alginate_lyase_2"/>
</dbReference>
<dbReference type="OrthoDB" id="1408636at2"/>
<dbReference type="STRING" id="63186.ZOBELLIA_2618"/>
<keyword evidence="2" id="KW-0456">Lyase</keyword>
<dbReference type="Proteomes" id="UP000008898">
    <property type="component" value="Chromosome"/>
</dbReference>
<dbReference type="KEGG" id="zga:ZOBELLIA_2618"/>
<dbReference type="GO" id="GO:0045135">
    <property type="term" value="F:poly(beta-D-mannuronate) lyase activity"/>
    <property type="evidence" value="ECO:0007669"/>
    <property type="project" value="UniProtKB-EC"/>
</dbReference>
<evidence type="ECO:0000313" key="3">
    <source>
        <dbReference type="Proteomes" id="UP000008898"/>
    </source>
</evidence>
<evidence type="ECO:0000259" key="1">
    <source>
        <dbReference type="Pfam" id="PF08787"/>
    </source>
</evidence>